<dbReference type="GO" id="GO:0042956">
    <property type="term" value="P:maltodextrin transmembrane transport"/>
    <property type="evidence" value="ECO:0007669"/>
    <property type="project" value="TreeGrafter"/>
</dbReference>
<dbReference type="GO" id="GO:0015423">
    <property type="term" value="F:ABC-type maltose transporter activity"/>
    <property type="evidence" value="ECO:0007669"/>
    <property type="project" value="TreeGrafter"/>
</dbReference>
<keyword evidence="3 9" id="KW-0813">Transport</keyword>
<keyword evidence="7 9" id="KW-1133">Transmembrane helix</keyword>
<evidence type="ECO:0000313" key="11">
    <source>
        <dbReference type="EMBL" id="HIT50060.1"/>
    </source>
</evidence>
<evidence type="ECO:0000256" key="7">
    <source>
        <dbReference type="ARBA" id="ARBA00022989"/>
    </source>
</evidence>
<name>A0A9D1KI89_9MOLU</name>
<proteinExistence type="inferred from homology"/>
<dbReference type="SUPFAM" id="SSF161098">
    <property type="entry name" value="MetI-like"/>
    <property type="match status" value="1"/>
</dbReference>
<evidence type="ECO:0000256" key="2">
    <source>
        <dbReference type="ARBA" id="ARBA00009047"/>
    </source>
</evidence>
<feature type="transmembrane region" description="Helical" evidence="9">
    <location>
        <begin position="226"/>
        <end position="246"/>
    </location>
</feature>
<evidence type="ECO:0000256" key="6">
    <source>
        <dbReference type="ARBA" id="ARBA00022692"/>
    </source>
</evidence>
<feature type="transmembrane region" description="Helical" evidence="9">
    <location>
        <begin position="148"/>
        <end position="172"/>
    </location>
</feature>
<keyword evidence="5" id="KW-0762">Sugar transport</keyword>
<feature type="transmembrane region" description="Helical" evidence="9">
    <location>
        <begin position="123"/>
        <end position="142"/>
    </location>
</feature>
<dbReference type="AlphaFoldDB" id="A0A9D1KI89"/>
<keyword evidence="6 9" id="KW-0812">Transmembrane</keyword>
<protein>
    <submittedName>
        <fullName evidence="11">ABC transporter permease subunit</fullName>
    </submittedName>
</protein>
<accession>A0A9D1KI89</accession>
<dbReference type="InterPro" id="IPR050901">
    <property type="entry name" value="BP-dep_ABC_trans_perm"/>
</dbReference>
<dbReference type="PANTHER" id="PTHR32243">
    <property type="entry name" value="MALTOSE TRANSPORT SYSTEM PERMEASE-RELATED"/>
    <property type="match status" value="1"/>
</dbReference>
<feature type="domain" description="ABC transmembrane type-1" evidence="10">
    <location>
        <begin position="84"/>
        <end position="280"/>
    </location>
</feature>
<evidence type="ECO:0000313" key="12">
    <source>
        <dbReference type="Proteomes" id="UP000886758"/>
    </source>
</evidence>
<evidence type="ECO:0000256" key="9">
    <source>
        <dbReference type="RuleBase" id="RU363032"/>
    </source>
</evidence>
<dbReference type="PROSITE" id="PS50928">
    <property type="entry name" value="ABC_TM1"/>
    <property type="match status" value="1"/>
</dbReference>
<comment type="caution">
    <text evidence="11">The sequence shown here is derived from an EMBL/GenBank/DDBJ whole genome shotgun (WGS) entry which is preliminary data.</text>
</comment>
<reference evidence="11" key="1">
    <citation type="submission" date="2020-10" db="EMBL/GenBank/DDBJ databases">
        <authorList>
            <person name="Gilroy R."/>
        </authorList>
    </citation>
    <scope>NUCLEOTIDE SEQUENCE</scope>
    <source>
        <strain evidence="11">ChiW17-6978</strain>
    </source>
</reference>
<feature type="transmembrane region" description="Helical" evidence="9">
    <location>
        <begin position="258"/>
        <end position="280"/>
    </location>
</feature>
<organism evidence="11 12">
    <name type="scientific">Candidatus Pelethenecus faecipullorum</name>
    <dbReference type="NCBI Taxonomy" id="2840900"/>
    <lineage>
        <taxon>Bacteria</taxon>
        <taxon>Bacillati</taxon>
        <taxon>Mycoplasmatota</taxon>
        <taxon>Mollicutes</taxon>
        <taxon>Candidatus Pelethenecus</taxon>
    </lineage>
</organism>
<keyword evidence="4" id="KW-1003">Cell membrane</keyword>
<dbReference type="InterPro" id="IPR000515">
    <property type="entry name" value="MetI-like"/>
</dbReference>
<dbReference type="Proteomes" id="UP000886758">
    <property type="component" value="Unassembled WGS sequence"/>
</dbReference>
<dbReference type="PANTHER" id="PTHR32243:SF50">
    <property type="entry name" value="MALTOSE_MALTODEXTRIN TRANSPORT SYSTEM PERMEASE PROTEIN MALG"/>
    <property type="match status" value="1"/>
</dbReference>
<comment type="subcellular location">
    <subcellularLocation>
        <location evidence="1 9">Cell membrane</location>
        <topology evidence="1 9">Multi-pass membrane protein</topology>
    </subcellularLocation>
</comment>
<dbReference type="Gene3D" id="1.10.3720.10">
    <property type="entry name" value="MetI-like"/>
    <property type="match status" value="1"/>
</dbReference>
<dbReference type="EMBL" id="DVLF01000107">
    <property type="protein sequence ID" value="HIT50060.1"/>
    <property type="molecule type" value="Genomic_DNA"/>
</dbReference>
<keyword evidence="8 9" id="KW-0472">Membrane</keyword>
<evidence type="ECO:0000256" key="8">
    <source>
        <dbReference type="ARBA" id="ARBA00023136"/>
    </source>
</evidence>
<dbReference type="Pfam" id="PF00528">
    <property type="entry name" value="BPD_transp_1"/>
    <property type="match status" value="1"/>
</dbReference>
<sequence>MTKKLDIYNVHGISTRKLKNTTGKILIYAFLIVMSVCWILPFVYLIIQSFAQTYQASLLIPKQWTFDNYVQLIANKTYPFWRWWLNTFVIALISSVLQTVLTLMTSYSFSRLRFATRTKYMKLILVIGMFPGFLGMIINYFVLKQLNLVSGINGLVGLILIYVAGSAMNYYVSKGFFDTISHSLDEAAMIDGANKNTIFWRVIMPLSKPIIVYTVLLAFTGPWGDYMFASVIAGGHAELFNVAVGLQQMMTKEAGTTFFPIFCAAGVVVSIPIMVLFFWLQGYYVEGVTGGAVKG</sequence>
<dbReference type="InterPro" id="IPR035906">
    <property type="entry name" value="MetI-like_sf"/>
</dbReference>
<evidence type="ECO:0000256" key="1">
    <source>
        <dbReference type="ARBA" id="ARBA00004651"/>
    </source>
</evidence>
<evidence type="ECO:0000259" key="10">
    <source>
        <dbReference type="PROSITE" id="PS50928"/>
    </source>
</evidence>
<evidence type="ECO:0000256" key="4">
    <source>
        <dbReference type="ARBA" id="ARBA00022475"/>
    </source>
</evidence>
<dbReference type="GO" id="GO:0005886">
    <property type="term" value="C:plasma membrane"/>
    <property type="evidence" value="ECO:0007669"/>
    <property type="project" value="UniProtKB-SubCell"/>
</dbReference>
<feature type="transmembrane region" description="Helical" evidence="9">
    <location>
        <begin position="25"/>
        <end position="47"/>
    </location>
</feature>
<dbReference type="CDD" id="cd06261">
    <property type="entry name" value="TM_PBP2"/>
    <property type="match status" value="1"/>
</dbReference>
<feature type="transmembrane region" description="Helical" evidence="9">
    <location>
        <begin position="198"/>
        <end position="220"/>
    </location>
</feature>
<evidence type="ECO:0000256" key="3">
    <source>
        <dbReference type="ARBA" id="ARBA00022448"/>
    </source>
</evidence>
<reference evidence="11" key="2">
    <citation type="journal article" date="2021" name="PeerJ">
        <title>Extensive microbial diversity within the chicken gut microbiome revealed by metagenomics and culture.</title>
        <authorList>
            <person name="Gilroy R."/>
            <person name="Ravi A."/>
            <person name="Getino M."/>
            <person name="Pursley I."/>
            <person name="Horton D.L."/>
            <person name="Alikhan N.F."/>
            <person name="Baker D."/>
            <person name="Gharbi K."/>
            <person name="Hall N."/>
            <person name="Watson M."/>
            <person name="Adriaenssens E.M."/>
            <person name="Foster-Nyarko E."/>
            <person name="Jarju S."/>
            <person name="Secka A."/>
            <person name="Antonio M."/>
            <person name="Oren A."/>
            <person name="Chaudhuri R.R."/>
            <person name="La Ragione R."/>
            <person name="Hildebrand F."/>
            <person name="Pallen M.J."/>
        </authorList>
    </citation>
    <scope>NUCLEOTIDE SEQUENCE</scope>
    <source>
        <strain evidence="11">ChiW17-6978</strain>
    </source>
</reference>
<evidence type="ECO:0000256" key="5">
    <source>
        <dbReference type="ARBA" id="ARBA00022597"/>
    </source>
</evidence>
<feature type="transmembrane region" description="Helical" evidence="9">
    <location>
        <begin position="83"/>
        <end position="103"/>
    </location>
</feature>
<comment type="similarity">
    <text evidence="2">Belongs to the binding-protein-dependent transport system permease family. MalFG subfamily.</text>
</comment>
<gene>
    <name evidence="11" type="ORF">IAD46_03435</name>
</gene>